<gene>
    <name evidence="1" type="ORF">PORCRE_85</name>
</gene>
<comment type="caution">
    <text evidence="1">The sequence shown here is derived from an EMBL/GenBank/DDBJ whole genome shotgun (WGS) entry which is preliminary data.</text>
</comment>
<protein>
    <submittedName>
        <fullName evidence="1">Uncharacterized protein</fullName>
    </submittedName>
</protein>
<reference evidence="1 2" key="2">
    <citation type="journal article" date="2013" name="Genome Announc.">
        <title>Draft Genome Sequences of Porphyromonas crevioricanis JCM 15906T and Porphyromonas cansulci JCM 13913T Isolated from a Canine Oral Cavity.</title>
        <authorList>
            <person name="Sakamoto M."/>
            <person name="Tanaka N."/>
            <person name="Shiwa Y."/>
            <person name="Yoshikawa H."/>
            <person name="Ohkuma M."/>
        </authorList>
    </citation>
    <scope>NUCLEOTIDE SEQUENCE [LARGE SCALE GENOMIC DNA]</scope>
    <source>
        <strain evidence="1 2">JCM 15906</strain>
    </source>
</reference>
<dbReference type="Proteomes" id="UP000018031">
    <property type="component" value="Unassembled WGS sequence"/>
</dbReference>
<dbReference type="AlphaFoldDB" id="S4N935"/>
<proteinExistence type="predicted"/>
<sequence length="41" mass="4678">MLHNTPIIAKLHIFAKLSYTTLMTMQELQAVFGKKRGTDTQ</sequence>
<accession>S4N935</accession>
<reference evidence="2" key="1">
    <citation type="journal article" date="2013" name="Genome">
        <title>Draft Genome Sequences of Porphyromonas crevioricanis JCM 15906T and Porphyromonas cansulci JCM 13913T Isolated from a Canine Oral Cavity.</title>
        <authorList>
            <person name="Sakamoto M."/>
            <person name="Tanaka N."/>
            <person name="Shiwa Y."/>
            <person name="Yoshikawa H."/>
            <person name="Ohkuma M."/>
        </authorList>
    </citation>
    <scope>NUCLEOTIDE SEQUENCE [LARGE SCALE GENOMIC DNA]</scope>
    <source>
        <strain evidence="2">JCM 15906</strain>
    </source>
</reference>
<dbReference type="EMBL" id="BAOU01000003">
    <property type="protein sequence ID" value="GAD04401.1"/>
    <property type="molecule type" value="Genomic_DNA"/>
</dbReference>
<organism evidence="1 2">
    <name type="scientific">Porphyromonas crevioricanis JCM 15906</name>
    <dbReference type="NCBI Taxonomy" id="1305617"/>
    <lineage>
        <taxon>Bacteria</taxon>
        <taxon>Pseudomonadati</taxon>
        <taxon>Bacteroidota</taxon>
        <taxon>Bacteroidia</taxon>
        <taxon>Bacteroidales</taxon>
        <taxon>Porphyromonadaceae</taxon>
        <taxon>Porphyromonas</taxon>
    </lineage>
</organism>
<evidence type="ECO:0000313" key="1">
    <source>
        <dbReference type="EMBL" id="GAD04401.1"/>
    </source>
</evidence>
<evidence type="ECO:0000313" key="2">
    <source>
        <dbReference type="Proteomes" id="UP000018031"/>
    </source>
</evidence>
<name>S4N935_9PORP</name>